<dbReference type="AlphaFoldDB" id="T0K6I0"/>
<evidence type="ECO:0000256" key="1">
    <source>
        <dbReference type="SAM" id="MobiDB-lite"/>
    </source>
</evidence>
<protein>
    <submittedName>
        <fullName evidence="2">Uncharacterized protein</fullName>
    </submittedName>
</protein>
<name>T0K6I0_COLGC</name>
<comment type="caution">
    <text evidence="2">The sequence shown here is derived from an EMBL/GenBank/DDBJ whole genome shotgun (WGS) entry which is preliminary data.</text>
</comment>
<evidence type="ECO:0000313" key="2">
    <source>
        <dbReference type="EMBL" id="EQB48573.1"/>
    </source>
</evidence>
<accession>T0K6I0</accession>
<proteinExistence type="predicted"/>
<reference evidence="3" key="1">
    <citation type="journal article" date="2013" name="Mol. Plant Microbe Interact.">
        <title>Global aspects of pacC regulation of pathogenicity genes in Colletotrichum gloeosporioides as revealed by transcriptome analysis.</title>
        <authorList>
            <person name="Alkan N."/>
            <person name="Meng X."/>
            <person name="Friedlander G."/>
            <person name="Reuveni E."/>
            <person name="Sukno S."/>
            <person name="Sherman A."/>
            <person name="Thon M."/>
            <person name="Fluhr R."/>
            <person name="Prusky D."/>
        </authorList>
    </citation>
    <scope>NUCLEOTIDE SEQUENCE [LARGE SCALE GENOMIC DNA]</scope>
    <source>
        <strain evidence="3">Cg-14</strain>
    </source>
</reference>
<feature type="region of interest" description="Disordered" evidence="1">
    <location>
        <begin position="1"/>
        <end position="81"/>
    </location>
</feature>
<sequence length="184" mass="20005">MKNNRVGMEHRRELAGRPNGLPDAPEDVDEDTEHHDRTTPVSVNDDVDTSEGPDDCGMNVQPALGNRENGTSIMLPTGNASPNERVAVQSHDIGWEAMTTNDGVQYNTHDGNVSYDAELLGNFANSDFFADQSVGVSGINWLSPEYYTSFDWAQPTAADGTSIPSYDRLQTLAPESDSRTTGDI</sequence>
<evidence type="ECO:0000313" key="3">
    <source>
        <dbReference type="Proteomes" id="UP000015530"/>
    </source>
</evidence>
<dbReference type="Proteomes" id="UP000015530">
    <property type="component" value="Unassembled WGS sequence"/>
</dbReference>
<dbReference type="HOGENOM" id="CLU_1468053_0_0_1"/>
<gene>
    <name evidence="2" type="ORF">CGLO_12201</name>
</gene>
<dbReference type="OrthoDB" id="4833235at2759"/>
<feature type="compositionally biased region" description="Polar residues" evidence="1">
    <location>
        <begin position="68"/>
        <end position="81"/>
    </location>
</feature>
<organism evidence="2 3">
    <name type="scientific">Colletotrichum gloeosporioides (strain Cg-14)</name>
    <name type="common">Anthracnose fungus</name>
    <name type="synonym">Glomerella cingulata</name>
    <dbReference type="NCBI Taxonomy" id="1237896"/>
    <lineage>
        <taxon>Eukaryota</taxon>
        <taxon>Fungi</taxon>
        <taxon>Dikarya</taxon>
        <taxon>Ascomycota</taxon>
        <taxon>Pezizomycotina</taxon>
        <taxon>Sordariomycetes</taxon>
        <taxon>Hypocreomycetidae</taxon>
        <taxon>Glomerellales</taxon>
        <taxon>Glomerellaceae</taxon>
        <taxon>Colletotrichum</taxon>
        <taxon>Colletotrichum gloeosporioides species complex</taxon>
    </lineage>
</organism>
<feature type="compositionally biased region" description="Acidic residues" evidence="1">
    <location>
        <begin position="45"/>
        <end position="54"/>
    </location>
</feature>
<dbReference type="EMBL" id="AMYD01002585">
    <property type="protein sequence ID" value="EQB48573.1"/>
    <property type="molecule type" value="Genomic_DNA"/>
</dbReference>